<dbReference type="EMBL" id="JBBPBK010000005">
    <property type="protein sequence ID" value="KAK9285894.1"/>
    <property type="molecule type" value="Genomic_DNA"/>
</dbReference>
<dbReference type="InterPro" id="IPR001441">
    <property type="entry name" value="UPP_synth-like"/>
</dbReference>
<dbReference type="GO" id="GO:0045547">
    <property type="term" value="F:ditrans,polycis-polyprenyl diphosphate synthase [(2E,6E)-farnesyl diphosphate specific] activity"/>
    <property type="evidence" value="ECO:0007669"/>
    <property type="project" value="TreeGrafter"/>
</dbReference>
<evidence type="ECO:0000313" key="4">
    <source>
        <dbReference type="Proteomes" id="UP001415857"/>
    </source>
</evidence>
<accession>A0AAP0WYX5</accession>
<dbReference type="GO" id="GO:0005783">
    <property type="term" value="C:endoplasmic reticulum"/>
    <property type="evidence" value="ECO:0007669"/>
    <property type="project" value="TreeGrafter"/>
</dbReference>
<comment type="similarity">
    <text evidence="2">Belongs to the UPP synthase family.</text>
</comment>
<evidence type="ECO:0000313" key="3">
    <source>
        <dbReference type="EMBL" id="KAK9285894.1"/>
    </source>
</evidence>
<dbReference type="Proteomes" id="UP001415857">
    <property type="component" value="Unassembled WGS sequence"/>
</dbReference>
<keyword evidence="4" id="KW-1185">Reference proteome</keyword>
<dbReference type="PANTHER" id="PTHR10291:SF32">
    <property type="entry name" value="ALKYL TRANSFERASE"/>
    <property type="match status" value="1"/>
</dbReference>
<name>A0AAP0WYX5_LIQFO</name>
<dbReference type="AlphaFoldDB" id="A0AAP0WYX5"/>
<gene>
    <name evidence="3" type="ORF">L1049_025095</name>
</gene>
<dbReference type="Pfam" id="PF01255">
    <property type="entry name" value="Prenyltransf"/>
    <property type="match status" value="1"/>
</dbReference>
<dbReference type="CDD" id="cd00475">
    <property type="entry name" value="Cis_IPPS"/>
    <property type="match status" value="1"/>
</dbReference>
<dbReference type="SUPFAM" id="SSF64005">
    <property type="entry name" value="Undecaprenyl diphosphate synthase"/>
    <property type="match status" value="1"/>
</dbReference>
<dbReference type="PANTHER" id="PTHR10291">
    <property type="entry name" value="DEHYDRODOLICHYL DIPHOSPHATE SYNTHASE FAMILY MEMBER"/>
    <property type="match status" value="1"/>
</dbReference>
<evidence type="ECO:0000256" key="2">
    <source>
        <dbReference type="RuleBase" id="RU363018"/>
    </source>
</evidence>
<sequence>MFGARFCSDMERDGVSWASRLFGTVGCFTRKCFFRILSLGPIPTHIAFILDGNRRYAQKWNLKEGDGHKAGFLALMSLVKYCYEMGFEYTTIFAFSIDSFRRRPDEVQYVMDLMLEKIEGMLREESILTEYGVRVCFIGNLKLLNQAARVAAEKAMMATVNNTKAVLLICVAYTSSDEITHAVEESCKEKWAKIQALNASRAFNGMTQLVELEGSGEKQEQQHPIIKLTDLEKHMYMGVAPDRDILFRTSGVTHLSNFLLWQTTNCILYSPAALWPEADQPVYPAKLPIQIWV</sequence>
<protein>
    <recommendedName>
        <fullName evidence="2">Alkyl transferase</fullName>
        <ecNumber evidence="2">2.5.1.-</ecNumber>
    </recommendedName>
</protein>
<dbReference type="InterPro" id="IPR036424">
    <property type="entry name" value="UPP_synth-like_sf"/>
</dbReference>
<keyword evidence="1 2" id="KW-0808">Transferase</keyword>
<organism evidence="3 4">
    <name type="scientific">Liquidambar formosana</name>
    <name type="common">Formosan gum</name>
    <dbReference type="NCBI Taxonomy" id="63359"/>
    <lineage>
        <taxon>Eukaryota</taxon>
        <taxon>Viridiplantae</taxon>
        <taxon>Streptophyta</taxon>
        <taxon>Embryophyta</taxon>
        <taxon>Tracheophyta</taxon>
        <taxon>Spermatophyta</taxon>
        <taxon>Magnoliopsida</taxon>
        <taxon>eudicotyledons</taxon>
        <taxon>Gunneridae</taxon>
        <taxon>Pentapetalae</taxon>
        <taxon>Saxifragales</taxon>
        <taxon>Altingiaceae</taxon>
        <taxon>Liquidambar</taxon>
    </lineage>
</organism>
<evidence type="ECO:0000256" key="1">
    <source>
        <dbReference type="ARBA" id="ARBA00022679"/>
    </source>
</evidence>
<dbReference type="GO" id="GO:0016094">
    <property type="term" value="P:polyprenol biosynthetic process"/>
    <property type="evidence" value="ECO:0007669"/>
    <property type="project" value="TreeGrafter"/>
</dbReference>
<proteinExistence type="inferred from homology"/>
<dbReference type="Gene3D" id="3.40.1180.10">
    <property type="entry name" value="Decaprenyl diphosphate synthase-like"/>
    <property type="match status" value="1"/>
</dbReference>
<comment type="caution">
    <text evidence="3">The sequence shown here is derived from an EMBL/GenBank/DDBJ whole genome shotgun (WGS) entry which is preliminary data.</text>
</comment>
<dbReference type="EC" id="2.5.1.-" evidence="2"/>
<reference evidence="3 4" key="1">
    <citation type="journal article" date="2024" name="Plant J.">
        <title>Genome sequences and population genomics reveal climatic adaptation and genomic divergence between two closely related sweetgum species.</title>
        <authorList>
            <person name="Xu W.Q."/>
            <person name="Ren C.Q."/>
            <person name="Zhang X.Y."/>
            <person name="Comes H.P."/>
            <person name="Liu X.H."/>
            <person name="Li Y.G."/>
            <person name="Kettle C.J."/>
            <person name="Jalonen R."/>
            <person name="Gaisberger H."/>
            <person name="Ma Y.Z."/>
            <person name="Qiu Y.X."/>
        </authorList>
    </citation>
    <scope>NUCLEOTIDE SEQUENCE [LARGE SCALE GENOMIC DNA]</scope>
    <source>
        <strain evidence="3">Hangzhou</strain>
    </source>
</reference>
<dbReference type="NCBIfam" id="TIGR00055">
    <property type="entry name" value="uppS"/>
    <property type="match status" value="1"/>
</dbReference>